<dbReference type="SUPFAM" id="SSF56281">
    <property type="entry name" value="Metallo-hydrolase/oxidoreductase"/>
    <property type="match status" value="1"/>
</dbReference>
<dbReference type="CDD" id="cd16282">
    <property type="entry name" value="metallo-hydrolase-like_MBL-fold"/>
    <property type="match status" value="1"/>
</dbReference>
<feature type="domain" description="Metallo-beta-lactamase" evidence="3">
    <location>
        <begin position="62"/>
        <end position="242"/>
    </location>
</feature>
<dbReference type="Pfam" id="PF00753">
    <property type="entry name" value="Lactamase_B"/>
    <property type="match status" value="1"/>
</dbReference>
<dbReference type="PROSITE" id="PS51318">
    <property type="entry name" value="TAT"/>
    <property type="match status" value="1"/>
</dbReference>
<accession>F1ZB96</accession>
<dbReference type="EMBL" id="AEWJ01000044">
    <property type="protein sequence ID" value="EGD58206.1"/>
    <property type="molecule type" value="Genomic_DNA"/>
</dbReference>
<dbReference type="RefSeq" id="WP_008067192.1">
    <property type="nucleotide sequence ID" value="NZ_AQWK01000006.1"/>
</dbReference>
<dbReference type="HOGENOM" id="CLU_056342_0_2_5"/>
<dbReference type="Gene3D" id="3.60.15.10">
    <property type="entry name" value="Ribonuclease Z/Hydroxyacylglutathione hydrolase-like"/>
    <property type="match status" value="1"/>
</dbReference>
<dbReference type="Proteomes" id="UP000004728">
    <property type="component" value="Unassembled WGS sequence"/>
</dbReference>
<protein>
    <submittedName>
        <fullName evidence="4">Beta-lactamase domain-containing protein</fullName>
    </submittedName>
</protein>
<dbReference type="InterPro" id="IPR050855">
    <property type="entry name" value="NDM-1-like"/>
</dbReference>
<organism evidence="4 5">
    <name type="scientific">Novosphingobium nitrogenifigens DSM 19370</name>
    <dbReference type="NCBI Taxonomy" id="983920"/>
    <lineage>
        <taxon>Bacteria</taxon>
        <taxon>Pseudomonadati</taxon>
        <taxon>Pseudomonadota</taxon>
        <taxon>Alphaproteobacteria</taxon>
        <taxon>Sphingomonadales</taxon>
        <taxon>Sphingomonadaceae</taxon>
        <taxon>Novosphingobium</taxon>
    </lineage>
</organism>
<dbReference type="PANTHER" id="PTHR42951">
    <property type="entry name" value="METALLO-BETA-LACTAMASE DOMAIN-CONTAINING"/>
    <property type="match status" value="1"/>
</dbReference>
<evidence type="ECO:0000256" key="2">
    <source>
        <dbReference type="SAM" id="SignalP"/>
    </source>
</evidence>
<gene>
    <name evidence="4" type="ORF">Y88_0258</name>
</gene>
<dbReference type="GO" id="GO:0017001">
    <property type="term" value="P:antibiotic catabolic process"/>
    <property type="evidence" value="ECO:0007669"/>
    <property type="project" value="UniProtKB-ARBA"/>
</dbReference>
<dbReference type="eggNOG" id="COG0491">
    <property type="taxonomic scope" value="Bacteria"/>
</dbReference>
<dbReference type="InterPro" id="IPR030811">
    <property type="entry name" value="SoxH-rel_PQQ_1"/>
</dbReference>
<dbReference type="InterPro" id="IPR001279">
    <property type="entry name" value="Metallo-B-lactamas"/>
</dbReference>
<name>F1ZB96_9SPHN</name>
<evidence type="ECO:0000259" key="3">
    <source>
        <dbReference type="SMART" id="SM00849"/>
    </source>
</evidence>
<dbReference type="AlphaFoldDB" id="F1ZB96"/>
<keyword evidence="5" id="KW-1185">Reference proteome</keyword>
<feature type="chain" id="PRO_5003272561" evidence="2">
    <location>
        <begin position="27"/>
        <end position="323"/>
    </location>
</feature>
<dbReference type="SMART" id="SM00849">
    <property type="entry name" value="Lactamase_B"/>
    <property type="match status" value="1"/>
</dbReference>
<dbReference type="InterPro" id="IPR036866">
    <property type="entry name" value="RibonucZ/Hydroxyglut_hydro"/>
</dbReference>
<dbReference type="OrthoDB" id="420651at2"/>
<dbReference type="NCBIfam" id="TIGR04558">
    <property type="entry name" value="SoxH_rel_PQQ_1"/>
    <property type="match status" value="1"/>
</dbReference>
<comment type="similarity">
    <text evidence="1">Belongs to the metallo-beta-lactamase superfamily. Class-B beta-lactamase family.</text>
</comment>
<sequence>MTALTRRGALGMLAGGLVSLTGAAQAEQFAGTYHLVPVALAEGIWLVRGADAPIAFANGGAIANCVIMASNAGPILFDCGPSRNYATALSALARKLTGKPPALVLISHLHPDHSLGASAFDPAIVAALPGTIADIERDGPGMSDAMFRMLADWMRGTEVVVPGRRLAAGPFEFGGRHLQLFSLAGHSASDLVALDEASGTLLAGDLVFKDRAPATPHATLSTWLASLDRLAAIPHRRLVPGHGPWDQDGSGIAQTRDWLTWLDKALHDASAQGLDMTEAGEIAIPARFAGMQAARYELQRSVSHFYPAIEIDSLPRIDGGTGG</sequence>
<proteinExistence type="inferred from homology"/>
<comment type="caution">
    <text evidence="4">The sequence shown here is derived from an EMBL/GenBank/DDBJ whole genome shotgun (WGS) entry which is preliminary data.</text>
</comment>
<feature type="signal peptide" evidence="2">
    <location>
        <begin position="1"/>
        <end position="26"/>
    </location>
</feature>
<reference evidence="4 5" key="1">
    <citation type="journal article" date="2012" name="J. Bacteriol.">
        <title>Draft Genome Sequence of Novosphingobium nitrogenifigens Y88T.</title>
        <authorList>
            <person name="Strabala T.J."/>
            <person name="Macdonald L."/>
            <person name="Liu V."/>
            <person name="Smit A.M."/>
        </authorList>
    </citation>
    <scope>NUCLEOTIDE SEQUENCE [LARGE SCALE GENOMIC DNA]</scope>
    <source>
        <strain evidence="4 5">DSM 19370</strain>
    </source>
</reference>
<evidence type="ECO:0000313" key="4">
    <source>
        <dbReference type="EMBL" id="EGD58206.1"/>
    </source>
</evidence>
<dbReference type="InterPro" id="IPR006311">
    <property type="entry name" value="TAT_signal"/>
</dbReference>
<evidence type="ECO:0000256" key="1">
    <source>
        <dbReference type="ARBA" id="ARBA00005250"/>
    </source>
</evidence>
<dbReference type="InParanoid" id="F1ZB96"/>
<dbReference type="STRING" id="983920.Y88_0258"/>
<keyword evidence="2" id="KW-0732">Signal</keyword>
<dbReference type="PANTHER" id="PTHR42951:SF4">
    <property type="entry name" value="ACYL-COENZYME A THIOESTERASE MBLAC2"/>
    <property type="match status" value="1"/>
</dbReference>
<evidence type="ECO:0000313" key="5">
    <source>
        <dbReference type="Proteomes" id="UP000004728"/>
    </source>
</evidence>